<name>A0A3B1D1B6_9ZZZZ</name>
<evidence type="ECO:0000313" key="2">
    <source>
        <dbReference type="EMBL" id="VAX35919.1"/>
    </source>
</evidence>
<sequence>MTSPQATIPDAADPSAPVPEAAGECASGVPAQDTAPDADAASPGPARSSRRRKEKRSIFVRVEAFVSRLSTRNNFWNRVCSMIWMPYAFHSGIRMKRLDAKTFQAELPFRRFNRNWYNAMAGAALLGNSEIAGGSYIFSVCGGDYTVVCKHLEYKFLRPCLGPAIYRITPQEDIEAQVKTGGEFNAVLEMKIVQAITKPGSKERRVGRCIATFHITPKKHQRSRGRLK</sequence>
<gene>
    <name evidence="2" type="ORF">MNBD_PLANCTO03-1398</name>
</gene>
<organism evidence="2">
    <name type="scientific">hydrothermal vent metagenome</name>
    <dbReference type="NCBI Taxonomy" id="652676"/>
    <lineage>
        <taxon>unclassified sequences</taxon>
        <taxon>metagenomes</taxon>
        <taxon>ecological metagenomes</taxon>
    </lineage>
</organism>
<evidence type="ECO:0000256" key="1">
    <source>
        <dbReference type="SAM" id="MobiDB-lite"/>
    </source>
</evidence>
<dbReference type="InterPro" id="IPR029069">
    <property type="entry name" value="HotDog_dom_sf"/>
</dbReference>
<dbReference type="AlphaFoldDB" id="A0A3B1D1B6"/>
<dbReference type="Gene3D" id="3.10.129.10">
    <property type="entry name" value="Hotdog Thioesterase"/>
    <property type="match status" value="1"/>
</dbReference>
<feature type="region of interest" description="Disordered" evidence="1">
    <location>
        <begin position="1"/>
        <end position="53"/>
    </location>
</feature>
<reference evidence="2" key="1">
    <citation type="submission" date="2018-06" db="EMBL/GenBank/DDBJ databases">
        <authorList>
            <person name="Zhirakovskaya E."/>
        </authorList>
    </citation>
    <scope>NUCLEOTIDE SEQUENCE</scope>
</reference>
<accession>A0A3B1D1B6</accession>
<dbReference type="EMBL" id="UOGK01000021">
    <property type="protein sequence ID" value="VAX35919.1"/>
    <property type="molecule type" value="Genomic_DNA"/>
</dbReference>
<dbReference type="SUPFAM" id="SSF54637">
    <property type="entry name" value="Thioesterase/thiol ester dehydrase-isomerase"/>
    <property type="match status" value="1"/>
</dbReference>
<protein>
    <recommendedName>
        <fullName evidence="3">DUF4442 domain-containing protein</fullName>
    </recommendedName>
</protein>
<proteinExistence type="predicted"/>
<evidence type="ECO:0008006" key="3">
    <source>
        <dbReference type="Google" id="ProtNLM"/>
    </source>
</evidence>
<feature type="compositionally biased region" description="Low complexity" evidence="1">
    <location>
        <begin position="30"/>
        <end position="47"/>
    </location>
</feature>